<gene>
    <name evidence="2" type="ORF">RO3G_01854</name>
</gene>
<feature type="compositionally biased region" description="Low complexity" evidence="1">
    <location>
        <begin position="29"/>
        <end position="40"/>
    </location>
</feature>
<dbReference type="InParanoid" id="I1BLS0"/>
<evidence type="ECO:0000256" key="1">
    <source>
        <dbReference type="SAM" id="MobiDB-lite"/>
    </source>
</evidence>
<keyword evidence="3" id="KW-1185">Reference proteome</keyword>
<organism evidence="2 3">
    <name type="scientific">Rhizopus delemar (strain RA 99-880 / ATCC MYA-4621 / FGSC 9543 / NRRL 43880)</name>
    <name type="common">Mucormycosis agent</name>
    <name type="synonym">Rhizopus arrhizus var. delemar</name>
    <dbReference type="NCBI Taxonomy" id="246409"/>
    <lineage>
        <taxon>Eukaryota</taxon>
        <taxon>Fungi</taxon>
        <taxon>Fungi incertae sedis</taxon>
        <taxon>Mucoromycota</taxon>
        <taxon>Mucoromycotina</taxon>
        <taxon>Mucoromycetes</taxon>
        <taxon>Mucorales</taxon>
        <taxon>Mucorineae</taxon>
        <taxon>Rhizopodaceae</taxon>
        <taxon>Rhizopus</taxon>
    </lineage>
</organism>
<sequence>MPYTPYTLQTILAPPPSTQKEEPVPTPNTSTSFFSRKTSSPPNEAASPILRFTNTTATPRIDSVGAWGI</sequence>
<dbReference type="VEuPathDB" id="FungiDB:RO3G_01854"/>
<dbReference type="OMA" id="CVQREEP"/>
<dbReference type="STRING" id="246409.I1BLS0"/>
<name>I1BLS0_RHIO9</name>
<proteinExistence type="predicted"/>
<feature type="compositionally biased region" description="Polar residues" evidence="1">
    <location>
        <begin position="1"/>
        <end position="10"/>
    </location>
</feature>
<dbReference type="AlphaFoldDB" id="I1BLS0"/>
<evidence type="ECO:0000313" key="3">
    <source>
        <dbReference type="Proteomes" id="UP000009138"/>
    </source>
</evidence>
<accession>I1BLS0</accession>
<protein>
    <submittedName>
        <fullName evidence="2">Uncharacterized protein</fullName>
    </submittedName>
</protein>
<reference evidence="2 3" key="1">
    <citation type="journal article" date="2009" name="PLoS Genet.">
        <title>Genomic analysis of the basal lineage fungus Rhizopus oryzae reveals a whole-genome duplication.</title>
        <authorList>
            <person name="Ma L.-J."/>
            <person name="Ibrahim A.S."/>
            <person name="Skory C."/>
            <person name="Grabherr M.G."/>
            <person name="Burger G."/>
            <person name="Butler M."/>
            <person name="Elias M."/>
            <person name="Idnurm A."/>
            <person name="Lang B.F."/>
            <person name="Sone T."/>
            <person name="Abe A."/>
            <person name="Calvo S.E."/>
            <person name="Corrochano L.M."/>
            <person name="Engels R."/>
            <person name="Fu J."/>
            <person name="Hansberg W."/>
            <person name="Kim J.-M."/>
            <person name="Kodira C.D."/>
            <person name="Koehrsen M.J."/>
            <person name="Liu B."/>
            <person name="Miranda-Saavedra D."/>
            <person name="O'Leary S."/>
            <person name="Ortiz-Castellanos L."/>
            <person name="Poulter R."/>
            <person name="Rodriguez-Romero J."/>
            <person name="Ruiz-Herrera J."/>
            <person name="Shen Y.-Q."/>
            <person name="Zeng Q."/>
            <person name="Galagan J."/>
            <person name="Birren B.W."/>
            <person name="Cuomo C.A."/>
            <person name="Wickes B.L."/>
        </authorList>
    </citation>
    <scope>NUCLEOTIDE SEQUENCE [LARGE SCALE GENOMIC DNA]</scope>
    <source>
        <strain evidence="3">RA 99-880 / ATCC MYA-4621 / FGSC 9543 / NRRL 43880</strain>
    </source>
</reference>
<evidence type="ECO:0000313" key="2">
    <source>
        <dbReference type="EMBL" id="EIE77150.1"/>
    </source>
</evidence>
<dbReference type="Proteomes" id="UP000009138">
    <property type="component" value="Unassembled WGS sequence"/>
</dbReference>
<dbReference type="GeneID" id="93608826"/>
<feature type="region of interest" description="Disordered" evidence="1">
    <location>
        <begin position="1"/>
        <end position="54"/>
    </location>
</feature>
<dbReference type="EMBL" id="CH476732">
    <property type="protein sequence ID" value="EIE77150.1"/>
    <property type="molecule type" value="Genomic_DNA"/>
</dbReference>
<dbReference type="RefSeq" id="XP_067512546.1">
    <property type="nucleotide sequence ID" value="XM_067656445.1"/>
</dbReference>